<feature type="compositionally biased region" description="Basic and acidic residues" evidence="1">
    <location>
        <begin position="27"/>
        <end position="40"/>
    </location>
</feature>
<evidence type="ECO:0000313" key="3">
    <source>
        <dbReference type="Proteomes" id="UP001152798"/>
    </source>
</evidence>
<dbReference type="EMBL" id="OV725079">
    <property type="protein sequence ID" value="CAH1396090.1"/>
    <property type="molecule type" value="Genomic_DNA"/>
</dbReference>
<protein>
    <submittedName>
        <fullName evidence="2">Uncharacterized protein</fullName>
    </submittedName>
</protein>
<name>A0A9P0H5Z6_NEZVI</name>
<reference evidence="2" key="1">
    <citation type="submission" date="2022-01" db="EMBL/GenBank/DDBJ databases">
        <authorList>
            <person name="King R."/>
        </authorList>
    </citation>
    <scope>NUCLEOTIDE SEQUENCE</scope>
</reference>
<sequence length="88" mass="10179">MSKKTVDSVPAEDDFTDIQHSDTNTTLEREAKREDRRELAPCRLGLDPAQDWGAEPPSQLSLTYRRQRSLHPRQHRPKNWTPLSRGIS</sequence>
<evidence type="ECO:0000256" key="1">
    <source>
        <dbReference type="SAM" id="MobiDB-lite"/>
    </source>
</evidence>
<accession>A0A9P0H5Z6</accession>
<feature type="region of interest" description="Disordered" evidence="1">
    <location>
        <begin position="1"/>
        <end position="88"/>
    </location>
</feature>
<dbReference type="Proteomes" id="UP001152798">
    <property type="component" value="Chromosome 3"/>
</dbReference>
<feature type="compositionally biased region" description="Basic residues" evidence="1">
    <location>
        <begin position="65"/>
        <end position="78"/>
    </location>
</feature>
<dbReference type="AlphaFoldDB" id="A0A9P0H5Z6"/>
<evidence type="ECO:0000313" key="2">
    <source>
        <dbReference type="EMBL" id="CAH1396090.1"/>
    </source>
</evidence>
<organism evidence="2 3">
    <name type="scientific">Nezara viridula</name>
    <name type="common">Southern green stink bug</name>
    <name type="synonym">Cimex viridulus</name>
    <dbReference type="NCBI Taxonomy" id="85310"/>
    <lineage>
        <taxon>Eukaryota</taxon>
        <taxon>Metazoa</taxon>
        <taxon>Ecdysozoa</taxon>
        <taxon>Arthropoda</taxon>
        <taxon>Hexapoda</taxon>
        <taxon>Insecta</taxon>
        <taxon>Pterygota</taxon>
        <taxon>Neoptera</taxon>
        <taxon>Paraneoptera</taxon>
        <taxon>Hemiptera</taxon>
        <taxon>Heteroptera</taxon>
        <taxon>Panheteroptera</taxon>
        <taxon>Pentatomomorpha</taxon>
        <taxon>Pentatomoidea</taxon>
        <taxon>Pentatomidae</taxon>
        <taxon>Pentatominae</taxon>
        <taxon>Nezara</taxon>
    </lineage>
</organism>
<keyword evidence="3" id="KW-1185">Reference proteome</keyword>
<proteinExistence type="predicted"/>
<gene>
    <name evidence="2" type="ORF">NEZAVI_LOCUS6225</name>
</gene>